<dbReference type="PANTHER" id="PTHR43581">
    <property type="entry name" value="ATP/GTP PHOSPHATASE"/>
    <property type="match status" value="1"/>
</dbReference>
<dbReference type="Pfam" id="PF13304">
    <property type="entry name" value="AAA_21"/>
    <property type="match status" value="1"/>
</dbReference>
<evidence type="ECO:0000256" key="1">
    <source>
        <dbReference type="SAM" id="MobiDB-lite"/>
    </source>
</evidence>
<dbReference type="SUPFAM" id="SSF52540">
    <property type="entry name" value="P-loop containing nucleoside triphosphate hydrolases"/>
    <property type="match status" value="1"/>
</dbReference>
<dbReference type="GO" id="GO:0016887">
    <property type="term" value="F:ATP hydrolysis activity"/>
    <property type="evidence" value="ECO:0007669"/>
    <property type="project" value="InterPro"/>
</dbReference>
<protein>
    <submittedName>
        <fullName evidence="3">ATPase</fullName>
    </submittedName>
</protein>
<dbReference type="InterPro" id="IPR051396">
    <property type="entry name" value="Bact_Antivir_Def_Nuclease"/>
</dbReference>
<dbReference type="Gene3D" id="3.40.50.300">
    <property type="entry name" value="P-loop containing nucleotide triphosphate hydrolases"/>
    <property type="match status" value="1"/>
</dbReference>
<accession>A0AAE4AMN4</accession>
<feature type="domain" description="ATPase AAA-type core" evidence="2">
    <location>
        <begin position="28"/>
        <end position="327"/>
    </location>
</feature>
<proteinExistence type="predicted"/>
<gene>
    <name evidence="3" type="ORF">J3R75_001586</name>
</gene>
<reference evidence="3" key="1">
    <citation type="submission" date="2023-07" db="EMBL/GenBank/DDBJ databases">
        <title>Genomic Encyclopedia of Type Strains, Phase IV (KMG-IV): sequencing the most valuable type-strain genomes for metagenomic binning, comparative biology and taxonomic classification.</title>
        <authorList>
            <person name="Goeker M."/>
        </authorList>
    </citation>
    <scope>NUCLEOTIDE SEQUENCE</scope>
    <source>
        <strain evidence="3">DSM 24202</strain>
    </source>
</reference>
<evidence type="ECO:0000313" key="4">
    <source>
        <dbReference type="Proteomes" id="UP001238163"/>
    </source>
</evidence>
<dbReference type="EMBL" id="JAUSVL010000001">
    <property type="protein sequence ID" value="MDQ0289479.1"/>
    <property type="molecule type" value="Genomic_DNA"/>
</dbReference>
<sequence>MLKKLYIDNFRCFQNFKVTLAKHQLWLGNNGSGKTSALDALRSLQRVLAAHNVADVFKRSSLTVWDTRLVQTFRVGLEIDGKDYEYELAIEHMDGEERCRIQQETLTWNGSTFYRFDGSEAHLYRINSRSGKVEEGTKFSADWSRSMIPSIAERGDNRPLIRFREEVRKWLIVQPIPFVMKGSARIESHDLGRYCENLGEWYRHILQEAPGIGYDARQLLELVILGFDELSLRDAGDSRMLKVTLRIGNKDHVFDFSDLSDGQRQLILLYTLLAALKKGVFTNLFIDEPNNFVSLREIQPWIDELHDVCDDQDRQAIIISHHPEVINRMARGTERWFTRKENGPVECRDELPQTPGLSPAETVARGWTE</sequence>
<organism evidence="3 4">
    <name type="scientific">Oligosphaera ethanolica</name>
    <dbReference type="NCBI Taxonomy" id="760260"/>
    <lineage>
        <taxon>Bacteria</taxon>
        <taxon>Pseudomonadati</taxon>
        <taxon>Lentisphaerota</taxon>
        <taxon>Oligosphaeria</taxon>
        <taxon>Oligosphaerales</taxon>
        <taxon>Oligosphaeraceae</taxon>
        <taxon>Oligosphaera</taxon>
    </lineage>
</organism>
<comment type="caution">
    <text evidence="3">The sequence shown here is derived from an EMBL/GenBank/DDBJ whole genome shotgun (WGS) entry which is preliminary data.</text>
</comment>
<dbReference type="PANTHER" id="PTHR43581:SF2">
    <property type="entry name" value="EXCINUCLEASE ATPASE SUBUNIT"/>
    <property type="match status" value="1"/>
</dbReference>
<name>A0AAE4AMN4_9BACT</name>
<dbReference type="InterPro" id="IPR003959">
    <property type="entry name" value="ATPase_AAA_core"/>
</dbReference>
<evidence type="ECO:0000259" key="2">
    <source>
        <dbReference type="Pfam" id="PF13304"/>
    </source>
</evidence>
<dbReference type="AlphaFoldDB" id="A0AAE4AMN4"/>
<dbReference type="Proteomes" id="UP001238163">
    <property type="component" value="Unassembled WGS sequence"/>
</dbReference>
<evidence type="ECO:0000313" key="3">
    <source>
        <dbReference type="EMBL" id="MDQ0289479.1"/>
    </source>
</evidence>
<dbReference type="InterPro" id="IPR027417">
    <property type="entry name" value="P-loop_NTPase"/>
</dbReference>
<feature type="region of interest" description="Disordered" evidence="1">
    <location>
        <begin position="347"/>
        <end position="369"/>
    </location>
</feature>
<dbReference type="RefSeq" id="WP_307260906.1">
    <property type="nucleotide sequence ID" value="NZ_JAUSVL010000001.1"/>
</dbReference>
<keyword evidence="4" id="KW-1185">Reference proteome</keyword>
<dbReference type="GO" id="GO:0005524">
    <property type="term" value="F:ATP binding"/>
    <property type="evidence" value="ECO:0007669"/>
    <property type="project" value="InterPro"/>
</dbReference>